<dbReference type="Proteomes" id="UP000239563">
    <property type="component" value="Chromosome IX"/>
</dbReference>
<proteinExistence type="predicted"/>
<dbReference type="AlphaFoldDB" id="A0A2N8UFP5"/>
<feature type="compositionally biased region" description="Polar residues" evidence="1">
    <location>
        <begin position="727"/>
        <end position="737"/>
    </location>
</feature>
<feature type="compositionally biased region" description="Polar residues" evidence="1">
    <location>
        <begin position="658"/>
        <end position="667"/>
    </location>
</feature>
<evidence type="ECO:0000256" key="1">
    <source>
        <dbReference type="SAM" id="MobiDB-lite"/>
    </source>
</evidence>
<feature type="region of interest" description="Disordered" evidence="1">
    <location>
        <begin position="845"/>
        <end position="885"/>
    </location>
</feature>
<feature type="compositionally biased region" description="Low complexity" evidence="1">
    <location>
        <begin position="866"/>
        <end position="885"/>
    </location>
</feature>
<feature type="region of interest" description="Disordered" evidence="1">
    <location>
        <begin position="715"/>
        <end position="831"/>
    </location>
</feature>
<feature type="region of interest" description="Disordered" evidence="1">
    <location>
        <begin position="658"/>
        <end position="701"/>
    </location>
</feature>
<sequence length="1039" mass="108140">MATSIVTATGKSLGSRHNSHNNLVASDSVSDWLNGDTPKGPVTVNHHESLHRQDSFASLTDGFDIVSPPMLTWSNIAESKFAGLNNADDYLSNLAEHSIDLKATFTDTLHVDDFFNESASNSSSPYMGTTINLPSWNHGPEVVGGLTDSDIDSPEGIWYGQTQAISTKTARRGPNMPSFTISIDQSDSSDSPGAPLPVGFETLNPVASPHGADLLGAPTRTLRSCISAPHLQRDDPVLEAAGTQHLINDFLVDAGYPQDRFPEPNALGLELGLPSSAANSPGHIGAAPGTETVFGKDGLPVVTELAGNSSVAQSSALFQRRAVQRDFHAPSPVAVPNVEGTPSAGDQTIEVSPGRTVTVNNPAESTIDPEKMTEEQRRRLVQLHQIHVAQQAARLGVYQDFVAPSQQFAGQEASERAAKAVQAALMYGMEGNSPRKLSVGSTGLPTPITPQHPLQPGPSSMAGAAYPQQMSGYLGVQMHGYGGANFDPRVPGMPLSADSASFAPSIQNQFSNLHLAQQTHQQQQQQGVFTPQFLHQNDTTLFAGQGNVGSQDMAGYTSVYPSRRHSSFSGPSVGGERSGSVYGMTLTANGMVGSSGGMGADQMLLAPRRASHIGLRASESTPSLASQIAANPMQLQNPFGQQAQQPQQVVMTTLEPSKLMSGSSSEMTLMPPAASTPRSAPADASREHLAMQQTRMRQLQQQQLQFLHAQNQAAAQQQQQQLPGKQAGSSAQVTTRKVPSMLSAPLSPPRSPSKMKSTPHLRSPLGGIAAGLPPSPAKPMAPGLRKIASNRRINPGSSSSFGAAGGSSTGSTSSSASSSTSGGGVLKGKSSTIVTTGGFTLELTTSASPTRARTISHQSITSSRCTSSPGKSKSPTPSALASGSGSGGFSQLSFVNYGMNDADEICSAVAPSGSYKVPLRGFGASSGEDDDFDDDVSSVRTRTASNVTGITATMGSDDDVDSPGSTGWGIAMPGSPTKKVRKNSSRANLVGGPSSPLKSKRSMANLGGASGSRAWDLTRSPRKTKSTILSPVSSAGSGE</sequence>
<feature type="region of interest" description="Disordered" evidence="1">
    <location>
        <begin position="950"/>
        <end position="1039"/>
    </location>
</feature>
<feature type="compositionally biased region" description="Polar residues" evidence="1">
    <location>
        <begin position="1026"/>
        <end position="1039"/>
    </location>
</feature>
<evidence type="ECO:0000313" key="3">
    <source>
        <dbReference type="Proteomes" id="UP000239563"/>
    </source>
</evidence>
<feature type="compositionally biased region" description="Low complexity" evidence="1">
    <location>
        <begin position="690"/>
        <end position="701"/>
    </location>
</feature>
<organism evidence="2 3">
    <name type="scientific">Sporisorium reilianum f. sp. reilianum</name>
    <dbReference type="NCBI Taxonomy" id="72559"/>
    <lineage>
        <taxon>Eukaryota</taxon>
        <taxon>Fungi</taxon>
        <taxon>Dikarya</taxon>
        <taxon>Basidiomycota</taxon>
        <taxon>Ustilaginomycotina</taxon>
        <taxon>Ustilaginomycetes</taxon>
        <taxon>Ustilaginales</taxon>
        <taxon>Ustilaginaceae</taxon>
        <taxon>Sporisorium</taxon>
    </lineage>
</organism>
<feature type="region of interest" description="Disordered" evidence="1">
    <location>
        <begin position="1"/>
        <end position="20"/>
    </location>
</feature>
<gene>
    <name evidence="2" type="ORF">SRS1_14540</name>
</gene>
<reference evidence="2 3" key="1">
    <citation type="submission" date="2017-02" db="EMBL/GenBank/DDBJ databases">
        <authorList>
            <person name="Peterson S.W."/>
        </authorList>
    </citation>
    <scope>NUCLEOTIDE SEQUENCE [LARGE SCALE GENOMIC DNA]</scope>
    <source>
        <strain evidence="2 3">SRS1_H2-8</strain>
    </source>
</reference>
<dbReference type="EMBL" id="LT795062">
    <property type="protein sequence ID" value="SJX63794.1"/>
    <property type="molecule type" value="Genomic_DNA"/>
</dbReference>
<feature type="compositionally biased region" description="Polar residues" evidence="1">
    <location>
        <begin position="845"/>
        <end position="865"/>
    </location>
</feature>
<protein>
    <submittedName>
        <fullName evidence="2">Uncharacterized protein</fullName>
    </submittedName>
</protein>
<feature type="compositionally biased region" description="Low complexity" evidence="1">
    <location>
        <begin position="809"/>
        <end position="820"/>
    </location>
</feature>
<evidence type="ECO:0000313" key="2">
    <source>
        <dbReference type="EMBL" id="SJX63794.1"/>
    </source>
</evidence>
<accession>A0A2N8UFP5</accession>
<name>A0A2N8UFP5_9BASI</name>
<feature type="compositionally biased region" description="Low complexity" evidence="1">
    <location>
        <begin position="671"/>
        <end position="683"/>
    </location>
</feature>